<evidence type="ECO:0000313" key="3">
    <source>
        <dbReference type="Proteomes" id="UP000887116"/>
    </source>
</evidence>
<dbReference type="EMBL" id="BMAO01018432">
    <property type="protein sequence ID" value="GFR23476.1"/>
    <property type="molecule type" value="Genomic_DNA"/>
</dbReference>
<comment type="caution">
    <text evidence="2">The sequence shown here is derived from an EMBL/GenBank/DDBJ whole genome shotgun (WGS) entry which is preliminary data.</text>
</comment>
<dbReference type="AlphaFoldDB" id="A0A8X6HGF7"/>
<reference evidence="2" key="1">
    <citation type="submission" date="2020-07" db="EMBL/GenBank/DDBJ databases">
        <title>Multicomponent nature underlies the extraordinary mechanical properties of spider dragline silk.</title>
        <authorList>
            <person name="Kono N."/>
            <person name="Nakamura H."/>
            <person name="Mori M."/>
            <person name="Yoshida Y."/>
            <person name="Ohtoshi R."/>
            <person name="Malay A.D."/>
            <person name="Moran D.A.P."/>
            <person name="Tomita M."/>
            <person name="Numata K."/>
            <person name="Arakawa K."/>
        </authorList>
    </citation>
    <scope>NUCLEOTIDE SEQUENCE</scope>
</reference>
<accession>A0A8X6HGF7</accession>
<sequence length="80" mass="9083">MPTRGLRTPCRMEACVARQSLKYSWTVLNTVLLCGWMHFAGVLLSWKVELVVRDMPVGTYMCRGFNTALLSGSFVVQLRE</sequence>
<name>A0A8X6HGF7_TRICU</name>
<keyword evidence="1" id="KW-1133">Transmembrane helix</keyword>
<keyword evidence="1" id="KW-0812">Transmembrane</keyword>
<organism evidence="2 3">
    <name type="scientific">Trichonephila clavata</name>
    <name type="common">Joro spider</name>
    <name type="synonym">Nephila clavata</name>
    <dbReference type="NCBI Taxonomy" id="2740835"/>
    <lineage>
        <taxon>Eukaryota</taxon>
        <taxon>Metazoa</taxon>
        <taxon>Ecdysozoa</taxon>
        <taxon>Arthropoda</taxon>
        <taxon>Chelicerata</taxon>
        <taxon>Arachnida</taxon>
        <taxon>Araneae</taxon>
        <taxon>Araneomorphae</taxon>
        <taxon>Entelegynae</taxon>
        <taxon>Araneoidea</taxon>
        <taxon>Nephilidae</taxon>
        <taxon>Trichonephila</taxon>
    </lineage>
</organism>
<keyword evidence="1" id="KW-0472">Membrane</keyword>
<evidence type="ECO:0000256" key="1">
    <source>
        <dbReference type="SAM" id="Phobius"/>
    </source>
</evidence>
<dbReference type="Proteomes" id="UP000887116">
    <property type="component" value="Unassembled WGS sequence"/>
</dbReference>
<gene>
    <name evidence="2" type="ORF">TNCT_420311</name>
</gene>
<protein>
    <submittedName>
        <fullName evidence="2">Uncharacterized protein</fullName>
    </submittedName>
</protein>
<keyword evidence="3" id="KW-1185">Reference proteome</keyword>
<evidence type="ECO:0000313" key="2">
    <source>
        <dbReference type="EMBL" id="GFR23476.1"/>
    </source>
</evidence>
<feature type="transmembrane region" description="Helical" evidence="1">
    <location>
        <begin position="21"/>
        <end position="46"/>
    </location>
</feature>
<proteinExistence type="predicted"/>